<proteinExistence type="predicted"/>
<organism evidence="1">
    <name type="scientific">Clastoptera arizonana</name>
    <name type="common">Arizona spittle bug</name>
    <dbReference type="NCBI Taxonomy" id="38151"/>
    <lineage>
        <taxon>Eukaryota</taxon>
        <taxon>Metazoa</taxon>
        <taxon>Ecdysozoa</taxon>
        <taxon>Arthropoda</taxon>
        <taxon>Hexapoda</taxon>
        <taxon>Insecta</taxon>
        <taxon>Pterygota</taxon>
        <taxon>Neoptera</taxon>
        <taxon>Paraneoptera</taxon>
        <taxon>Hemiptera</taxon>
        <taxon>Auchenorrhyncha</taxon>
        <taxon>Cercopoidea</taxon>
        <taxon>Clastopteridae</taxon>
        <taxon>Clastoptera</taxon>
    </lineage>
</organism>
<name>A0A1B6DBP2_9HEMI</name>
<protein>
    <submittedName>
        <fullName evidence="1">Uncharacterized protein</fullName>
    </submittedName>
</protein>
<evidence type="ECO:0000313" key="1">
    <source>
        <dbReference type="EMBL" id="JAS23076.1"/>
    </source>
</evidence>
<dbReference type="AlphaFoldDB" id="A0A1B6DBP2"/>
<accession>A0A1B6DBP2</accession>
<dbReference type="EMBL" id="GEDC01014222">
    <property type="protein sequence ID" value="JAS23076.1"/>
    <property type="molecule type" value="Transcribed_RNA"/>
</dbReference>
<gene>
    <name evidence="1" type="ORF">g.10500</name>
</gene>
<reference evidence="1" key="1">
    <citation type="submission" date="2015-12" db="EMBL/GenBank/DDBJ databases">
        <title>De novo transcriptome assembly of four potential Pierce s Disease insect vectors from Arizona vineyards.</title>
        <authorList>
            <person name="Tassone E.E."/>
        </authorList>
    </citation>
    <scope>NUCLEOTIDE SEQUENCE</scope>
</reference>
<sequence>KLPWKNENIQGDQFMVEVKKVYNSNNTNENVDNKNVELVENNTEQEIYEKKFEIGQYFGDLMENYQELFVNAQLNDKTHGVANNDNVIKLQIEDVSNSNKEHSLKLKTNTTKELIESTNLACPLISEIVTEEIFNANIAENLSIVKRKLDSEQAIIDEHDAEITCKTQKYSPVECLDFEDKYKGHNISNFFENNQQTQAIESIIQVDNEQDKISGTPENCKDESNPLLELQVEENLLTNDFHSNDQNNFESHKIIKYNNCSLELQIANEFENEI</sequence>
<feature type="non-terminal residue" evidence="1">
    <location>
        <position position="1"/>
    </location>
</feature>